<reference evidence="2" key="1">
    <citation type="journal article" date="2019" name="Int. J. Syst. Evol. Microbiol.">
        <title>The Global Catalogue of Microorganisms (GCM) 10K type strain sequencing project: providing services to taxonomists for standard genome sequencing and annotation.</title>
        <authorList>
            <consortium name="The Broad Institute Genomics Platform"/>
            <consortium name="The Broad Institute Genome Sequencing Center for Infectious Disease"/>
            <person name="Wu L."/>
            <person name="Ma J."/>
        </authorList>
    </citation>
    <scope>NUCLEOTIDE SEQUENCE [LARGE SCALE GENOMIC DNA]</scope>
    <source>
        <strain evidence="2">CGMCC 4.7192</strain>
    </source>
</reference>
<keyword evidence="2" id="KW-1185">Reference proteome</keyword>
<dbReference type="EMBL" id="JBHUII010000001">
    <property type="protein sequence ID" value="MFD2203977.1"/>
    <property type="molecule type" value="Genomic_DNA"/>
</dbReference>
<protein>
    <submittedName>
        <fullName evidence="1">Uncharacterized protein</fullName>
    </submittedName>
</protein>
<evidence type="ECO:0000313" key="2">
    <source>
        <dbReference type="Proteomes" id="UP001597294"/>
    </source>
</evidence>
<sequence>MSEKNTETDELLEGLREELVEYGAEDLIVFGLRYTDDDEIDLSIWDSLGDPDLVADLLEDYVKAYRLESKTKK</sequence>
<name>A0ABW5BCZ9_9PROT</name>
<evidence type="ECO:0000313" key="1">
    <source>
        <dbReference type="EMBL" id="MFD2203977.1"/>
    </source>
</evidence>
<dbReference type="RefSeq" id="WP_380247063.1">
    <property type="nucleotide sequence ID" value="NZ_JBHUII010000001.1"/>
</dbReference>
<accession>A0ABW5BCZ9</accession>
<organism evidence="1 2">
    <name type="scientific">Kiloniella antarctica</name>
    <dbReference type="NCBI Taxonomy" id="1550907"/>
    <lineage>
        <taxon>Bacteria</taxon>
        <taxon>Pseudomonadati</taxon>
        <taxon>Pseudomonadota</taxon>
        <taxon>Alphaproteobacteria</taxon>
        <taxon>Rhodospirillales</taxon>
        <taxon>Kiloniellaceae</taxon>
        <taxon>Kiloniella</taxon>
    </lineage>
</organism>
<comment type="caution">
    <text evidence="1">The sequence shown here is derived from an EMBL/GenBank/DDBJ whole genome shotgun (WGS) entry which is preliminary data.</text>
</comment>
<dbReference type="Proteomes" id="UP001597294">
    <property type="component" value="Unassembled WGS sequence"/>
</dbReference>
<proteinExistence type="predicted"/>
<gene>
    <name evidence="1" type="ORF">ACFSKO_00030</name>
</gene>